<reference evidence="1 2" key="1">
    <citation type="submission" date="2011-06" db="EMBL/GenBank/DDBJ databases">
        <authorList>
            <person name="Muzny D."/>
            <person name="Qin X."/>
            <person name="Deng J."/>
            <person name="Jiang H."/>
            <person name="Liu Y."/>
            <person name="Qu J."/>
            <person name="Song X.-Z."/>
            <person name="Zhang L."/>
            <person name="Thornton R."/>
            <person name="Coyle M."/>
            <person name="Francisco L."/>
            <person name="Jackson L."/>
            <person name="Javaid M."/>
            <person name="Korchina V."/>
            <person name="Kovar C."/>
            <person name="Mata R."/>
            <person name="Mathew T."/>
            <person name="Ngo R."/>
            <person name="Nguyen L."/>
            <person name="Nguyen N."/>
            <person name="Okwuonu G."/>
            <person name="Ongeri F."/>
            <person name="Pham C."/>
            <person name="Simmons D."/>
            <person name="Wilczek-Boney K."/>
            <person name="Hale W."/>
            <person name="Jakkamsetti A."/>
            <person name="Pham P."/>
            <person name="Ruth R."/>
            <person name="San Lucas F."/>
            <person name="Warren J."/>
            <person name="Zhang J."/>
            <person name="Zhao Z."/>
            <person name="Zhou C."/>
            <person name="Zhu D."/>
            <person name="Lee S."/>
            <person name="Bess C."/>
            <person name="Blankenburg K."/>
            <person name="Forbes L."/>
            <person name="Fu Q."/>
            <person name="Gubbala S."/>
            <person name="Hirani K."/>
            <person name="Jayaseelan J.C."/>
            <person name="Lara F."/>
            <person name="Munidasa M."/>
            <person name="Palculict T."/>
            <person name="Patil S."/>
            <person name="Pu L.-L."/>
            <person name="Saada N."/>
            <person name="Tang L."/>
            <person name="Weissenberger G."/>
            <person name="Zhu Y."/>
            <person name="Hemphill L."/>
            <person name="Shang Y."/>
            <person name="Youmans B."/>
            <person name="Ayvaz T."/>
            <person name="Ross M."/>
            <person name="Santibanez J."/>
            <person name="Aqrawi P."/>
            <person name="Gross S."/>
            <person name="Joshi V."/>
            <person name="Fowler G."/>
            <person name="Nazareth L."/>
            <person name="Reid J."/>
            <person name="Worley K."/>
            <person name="Petrosino J."/>
            <person name="Highlander S."/>
            <person name="Gibbs R."/>
        </authorList>
    </citation>
    <scope>NUCLEOTIDE SEQUENCE [LARGE SCALE GENOMIC DNA]</scope>
    <source>
        <strain evidence="1 2">9715</strain>
    </source>
</reference>
<dbReference type="AlphaFoldDB" id="G4CTS1"/>
<dbReference type="Proteomes" id="UP000005336">
    <property type="component" value="Unassembled WGS sequence"/>
</dbReference>
<sequence length="39" mass="4608">MKKIATILRQSLISFFRQAYPPQCLSEKHKHQPIRLSVI</sequence>
<dbReference type="STRING" id="1030841.HMPREF9370_2481"/>
<dbReference type="PATRIC" id="fig|1030841.3.peg.2469"/>
<protein>
    <submittedName>
        <fullName evidence="1">Uncharacterized protein</fullName>
    </submittedName>
</protein>
<comment type="caution">
    <text evidence="1">The sequence shown here is derived from an EMBL/GenBank/DDBJ whole genome shotgun (WGS) entry which is preliminary data.</text>
</comment>
<keyword evidence="2" id="KW-1185">Reference proteome</keyword>
<proteinExistence type="predicted"/>
<dbReference type="HOGENOM" id="CLU_3313411_0_0_4"/>
<evidence type="ECO:0000313" key="2">
    <source>
        <dbReference type="Proteomes" id="UP000005336"/>
    </source>
</evidence>
<organism evidence="1 2">
    <name type="scientific">Neisseria wadsworthii 9715</name>
    <dbReference type="NCBI Taxonomy" id="1030841"/>
    <lineage>
        <taxon>Bacteria</taxon>
        <taxon>Pseudomonadati</taxon>
        <taxon>Pseudomonadota</taxon>
        <taxon>Betaproteobacteria</taxon>
        <taxon>Neisseriales</taxon>
        <taxon>Neisseriaceae</taxon>
        <taxon>Neisseria</taxon>
    </lineage>
</organism>
<name>G4CTS1_9NEIS</name>
<accession>G4CTS1</accession>
<gene>
    <name evidence="1" type="ORF">HMPREF9370_2481</name>
</gene>
<evidence type="ECO:0000313" key="1">
    <source>
        <dbReference type="EMBL" id="EGZ43934.1"/>
    </source>
</evidence>
<dbReference type="EMBL" id="AGAZ01000081">
    <property type="protein sequence ID" value="EGZ43934.1"/>
    <property type="molecule type" value="Genomic_DNA"/>
</dbReference>